<gene>
    <name evidence="1" type="ORF">SAMN05421854_102477</name>
</gene>
<organism evidence="1 2">
    <name type="scientific">Amycolatopsis rubida</name>
    <dbReference type="NCBI Taxonomy" id="112413"/>
    <lineage>
        <taxon>Bacteria</taxon>
        <taxon>Bacillati</taxon>
        <taxon>Actinomycetota</taxon>
        <taxon>Actinomycetes</taxon>
        <taxon>Pseudonocardiales</taxon>
        <taxon>Pseudonocardiaceae</taxon>
        <taxon>Amycolatopsis</taxon>
    </lineage>
</organism>
<dbReference type="STRING" id="112413.SAMN05421854_102477"/>
<accession>A0A1I5IIK7</accession>
<name>A0A1I5IIK7_9PSEU</name>
<evidence type="ECO:0000313" key="2">
    <source>
        <dbReference type="Proteomes" id="UP000199137"/>
    </source>
</evidence>
<evidence type="ECO:0000313" key="1">
    <source>
        <dbReference type="EMBL" id="SFO60040.1"/>
    </source>
</evidence>
<protein>
    <submittedName>
        <fullName evidence="1">Uncharacterized protein</fullName>
    </submittedName>
</protein>
<dbReference type="RefSeq" id="WP_143132403.1">
    <property type="nucleotide sequence ID" value="NZ_FOWC01000002.1"/>
</dbReference>
<dbReference type="EMBL" id="FOWC01000002">
    <property type="protein sequence ID" value="SFO60040.1"/>
    <property type="molecule type" value="Genomic_DNA"/>
</dbReference>
<dbReference type="AlphaFoldDB" id="A0A1I5IIK7"/>
<sequence>MSKFVKRLGLRPPAAPIRLARVVHLSEDGVGDYYAVASVNGRTWIMDPNGRAVDDLHARVTIASGVIKDLRGAVAPSRPTWIRVRPYGATPHRV</sequence>
<reference evidence="1 2" key="1">
    <citation type="submission" date="2016-10" db="EMBL/GenBank/DDBJ databases">
        <authorList>
            <person name="de Groot N.N."/>
        </authorList>
    </citation>
    <scope>NUCLEOTIDE SEQUENCE [LARGE SCALE GENOMIC DNA]</scope>
    <source>
        <strain evidence="1 2">DSM 44637</strain>
    </source>
</reference>
<dbReference type="Proteomes" id="UP000199137">
    <property type="component" value="Unassembled WGS sequence"/>
</dbReference>
<proteinExistence type="predicted"/>